<protein>
    <submittedName>
        <fullName evidence="2">PIN domain-containing protein</fullName>
    </submittedName>
</protein>
<accession>A0A8T4KTV8</accession>
<reference evidence="2" key="1">
    <citation type="submission" date="2021-03" db="EMBL/GenBank/DDBJ databases">
        <authorList>
            <person name="Jaffe A."/>
        </authorList>
    </citation>
    <scope>NUCLEOTIDE SEQUENCE</scope>
    <source>
        <strain evidence="2">RIFCSPHIGHO2_01_FULL_AR10_44_11</strain>
    </source>
</reference>
<proteinExistence type="predicted"/>
<gene>
    <name evidence="2" type="ORF">J4415_02860</name>
</gene>
<evidence type="ECO:0000259" key="1">
    <source>
        <dbReference type="Pfam" id="PF01850"/>
    </source>
</evidence>
<feature type="domain" description="PIN" evidence="1">
    <location>
        <begin position="4"/>
        <end position="114"/>
    </location>
</feature>
<dbReference type="AlphaFoldDB" id="A0A8T4KTV8"/>
<organism evidence="2 3">
    <name type="scientific">Candidatus Iainarchaeum sp</name>
    <dbReference type="NCBI Taxonomy" id="3101447"/>
    <lineage>
        <taxon>Archaea</taxon>
        <taxon>Candidatus Iainarchaeota</taxon>
        <taxon>Candidatus Iainarchaeia</taxon>
        <taxon>Candidatus Iainarchaeales</taxon>
        <taxon>Candidatus Iainarchaeaceae</taxon>
        <taxon>Candidatus Iainarchaeum</taxon>
    </lineage>
</organism>
<dbReference type="InterPro" id="IPR002716">
    <property type="entry name" value="PIN_dom"/>
</dbReference>
<comment type="caution">
    <text evidence="2">The sequence shown here is derived from an EMBL/GenBank/DDBJ whole genome shotgun (WGS) entry which is preliminary data.</text>
</comment>
<dbReference type="Pfam" id="PF01850">
    <property type="entry name" value="PIN"/>
    <property type="match status" value="1"/>
</dbReference>
<dbReference type="SUPFAM" id="SSF88723">
    <property type="entry name" value="PIN domain-like"/>
    <property type="match status" value="1"/>
</dbReference>
<name>A0A8T4KTV8_9ARCH</name>
<dbReference type="Gene3D" id="3.40.50.1010">
    <property type="entry name" value="5'-nuclease"/>
    <property type="match status" value="1"/>
</dbReference>
<dbReference type="InterPro" id="IPR029060">
    <property type="entry name" value="PIN-like_dom_sf"/>
</dbReference>
<evidence type="ECO:0000313" key="2">
    <source>
        <dbReference type="EMBL" id="MBS3057547.1"/>
    </source>
</evidence>
<dbReference type="EMBL" id="JAGVWD010000041">
    <property type="protein sequence ID" value="MBS3057547.1"/>
    <property type="molecule type" value="Genomic_DNA"/>
</dbReference>
<evidence type="ECO:0000313" key="3">
    <source>
        <dbReference type="Proteomes" id="UP000677687"/>
    </source>
</evidence>
<sequence>MKTYIVDTYAWIAYFEGNKKFLSEIEQNILETPSIVLAELSKVLLVKKFDGKKMAEILDYVTESSIILELGKEQAISAGQISAGEGLSLVDGIIYSYAAKDRQLLTGDKHFEKKPNANYIAAIR</sequence>
<reference evidence="2" key="2">
    <citation type="submission" date="2021-05" db="EMBL/GenBank/DDBJ databases">
        <title>Protein family content uncovers lineage relationships and bacterial pathway maintenance mechanisms in DPANN archaea.</title>
        <authorList>
            <person name="Castelle C.J."/>
            <person name="Meheust R."/>
            <person name="Jaffe A.L."/>
            <person name="Seitz K."/>
            <person name="Gong X."/>
            <person name="Baker B.J."/>
            <person name="Banfield J.F."/>
        </authorList>
    </citation>
    <scope>NUCLEOTIDE SEQUENCE</scope>
    <source>
        <strain evidence="2">RIFCSPHIGHO2_01_FULL_AR10_44_11</strain>
    </source>
</reference>
<dbReference type="Proteomes" id="UP000677687">
    <property type="component" value="Unassembled WGS sequence"/>
</dbReference>